<dbReference type="InterPro" id="IPR029787">
    <property type="entry name" value="Nucleotide_cyclase"/>
</dbReference>
<dbReference type="InterPro" id="IPR050401">
    <property type="entry name" value="Cyclic_nucleotide_synthase"/>
</dbReference>
<keyword evidence="4 8" id="KW-1133">Transmembrane helix</keyword>
<keyword evidence="10" id="KW-0675">Receptor</keyword>
<dbReference type="GO" id="GO:0000166">
    <property type="term" value="F:nucleotide binding"/>
    <property type="evidence" value="ECO:0007669"/>
    <property type="project" value="UniProtKB-KW"/>
</dbReference>
<keyword evidence="2 8" id="KW-0812">Transmembrane</keyword>
<feature type="transmembrane region" description="Helical" evidence="8">
    <location>
        <begin position="77"/>
        <end position="100"/>
    </location>
</feature>
<dbReference type="InterPro" id="IPR001054">
    <property type="entry name" value="A/G_cyclase"/>
</dbReference>
<name>A0A9N8F132_9STRA</name>
<dbReference type="GO" id="GO:0035556">
    <property type="term" value="P:intracellular signal transduction"/>
    <property type="evidence" value="ECO:0007669"/>
    <property type="project" value="InterPro"/>
</dbReference>
<feature type="region of interest" description="Disordered" evidence="7">
    <location>
        <begin position="514"/>
        <end position="545"/>
    </location>
</feature>
<feature type="region of interest" description="Disordered" evidence="7">
    <location>
        <begin position="766"/>
        <end position="794"/>
    </location>
</feature>
<dbReference type="GO" id="GO:0007168">
    <property type="term" value="P:receptor guanylyl cyclase signaling pathway"/>
    <property type="evidence" value="ECO:0007669"/>
    <property type="project" value="TreeGrafter"/>
</dbReference>
<dbReference type="EMBL" id="CAICTM010002940">
    <property type="protein sequence ID" value="CAB9530583.1"/>
    <property type="molecule type" value="Genomic_DNA"/>
</dbReference>
<dbReference type="AlphaFoldDB" id="A0A9N8F132"/>
<keyword evidence="5 8" id="KW-0472">Membrane</keyword>
<evidence type="ECO:0000256" key="1">
    <source>
        <dbReference type="ARBA" id="ARBA00004370"/>
    </source>
</evidence>
<dbReference type="GO" id="GO:0001653">
    <property type="term" value="F:peptide receptor activity"/>
    <property type="evidence" value="ECO:0007669"/>
    <property type="project" value="TreeGrafter"/>
</dbReference>
<dbReference type="Proteomes" id="UP001153069">
    <property type="component" value="Unassembled WGS sequence"/>
</dbReference>
<evidence type="ECO:0000313" key="11">
    <source>
        <dbReference type="Proteomes" id="UP001153069"/>
    </source>
</evidence>
<feature type="transmembrane region" description="Helical" evidence="8">
    <location>
        <begin position="456"/>
        <end position="476"/>
    </location>
</feature>
<dbReference type="PANTHER" id="PTHR11920">
    <property type="entry name" value="GUANYLYL CYCLASE"/>
    <property type="match status" value="1"/>
</dbReference>
<evidence type="ECO:0000256" key="2">
    <source>
        <dbReference type="ARBA" id="ARBA00022692"/>
    </source>
</evidence>
<evidence type="ECO:0000256" key="4">
    <source>
        <dbReference type="ARBA" id="ARBA00022989"/>
    </source>
</evidence>
<keyword evidence="6" id="KW-0456">Lyase</keyword>
<feature type="compositionally biased region" description="Basic and acidic residues" evidence="7">
    <location>
        <begin position="815"/>
        <end position="828"/>
    </location>
</feature>
<evidence type="ECO:0000259" key="9">
    <source>
        <dbReference type="PROSITE" id="PS50125"/>
    </source>
</evidence>
<accession>A0A9N8F132</accession>
<evidence type="ECO:0000256" key="8">
    <source>
        <dbReference type="SAM" id="Phobius"/>
    </source>
</evidence>
<comment type="subcellular location">
    <subcellularLocation>
        <location evidence="1">Membrane</location>
    </subcellularLocation>
</comment>
<feature type="region of interest" description="Disordered" evidence="7">
    <location>
        <begin position="815"/>
        <end position="840"/>
    </location>
</feature>
<gene>
    <name evidence="10" type="ORF">SEMRO_2942_G340720.1</name>
</gene>
<dbReference type="CDD" id="cd07302">
    <property type="entry name" value="CHD"/>
    <property type="match status" value="1"/>
</dbReference>
<dbReference type="SMART" id="SM00044">
    <property type="entry name" value="CYCc"/>
    <property type="match status" value="1"/>
</dbReference>
<keyword evidence="11" id="KW-1185">Reference proteome</keyword>
<dbReference type="SUPFAM" id="SSF55073">
    <property type="entry name" value="Nucleotide cyclase"/>
    <property type="match status" value="1"/>
</dbReference>
<sequence>MVTLTSENSSTEHTPTVTTCSTGMKVVKKEECLEEGDFSSRQFNNDASGDGMHTGNGGTRDLYTELEVAKKEDRWVFWLRILTTLVLLAVAVTVCVVVYLEGRKSETKSFEQDFSDLGEKMVQSFEAKVEQRFGVIDAFAESVTSDANHSFPYVTPPNYAFRAETAATLAQLFFIIFIPIVQKEQLETWNQYVQQNEQQWRVEGWAQVIGANPEDVNVTDVGFYPMPPQMMNFHNPNGPGPVQKVTPDHTLFYPVWCTWPLNPSSAANVDMYGDVDHRVTIDTTLETGKPTFEVSHDYLDEETEKDGRYGLLKSNRNFDYQDDPHALAWFPIFDKFSYIDSNSDPDPPRVSGLFLVIVYWRTYFDDLLPPGSDGIFVILENTCDQVYTYRVDGTSSLFVGHGDLHDPKYDYLEAGTSIGNVINATVPDDNQNGCHYSIRVYPSQDFEDDHRTDKPWIYVLVLASLFLFTSAVFLIYDNMVERRQKIVLQSAQQSGKLVSTLFPEDVRDQLYQDQQEEAQKNQKRKGWENKTVSNNPATDALVNSNASPLDSNMELGKKVIASLYPESTIYFADLVGFTSWSAKRTPVEVFQLLETLYGAFDNVALKRDVFKVETIGDCYVAATGLPQPQPNHAVIMCKFATDCMNKMKVIVSSLADTMGEDTADLAMRVGLHSGPVTAGVLRGQKSRFQLFGDTVNTASRMESNGLPHRIHVSQETADALRAKGKEVWLTPRPDKVQAKGKGLLQTYFVDTTSKSRSVVSGLTLGDTTVGSDMDMDNDMSHASGSTENAPQHSHLPDDLAGLTIVGAGGVVANEHSNHDSDITGRGDETQGTALGREFEV</sequence>
<keyword evidence="3" id="KW-0547">Nucleotide-binding</keyword>
<dbReference type="Pfam" id="PF00211">
    <property type="entry name" value="Guanylate_cyc"/>
    <property type="match status" value="1"/>
</dbReference>
<dbReference type="PROSITE" id="PS50125">
    <property type="entry name" value="GUANYLATE_CYCLASE_2"/>
    <property type="match status" value="1"/>
</dbReference>
<dbReference type="GO" id="GO:0004383">
    <property type="term" value="F:guanylate cyclase activity"/>
    <property type="evidence" value="ECO:0007669"/>
    <property type="project" value="TreeGrafter"/>
</dbReference>
<feature type="domain" description="Guanylate cyclase" evidence="9">
    <location>
        <begin position="568"/>
        <end position="702"/>
    </location>
</feature>
<reference evidence="10" key="1">
    <citation type="submission" date="2020-06" db="EMBL/GenBank/DDBJ databases">
        <authorList>
            <consortium name="Plant Systems Biology data submission"/>
        </authorList>
    </citation>
    <scope>NUCLEOTIDE SEQUENCE</scope>
    <source>
        <strain evidence="10">D6</strain>
    </source>
</reference>
<dbReference type="Gene3D" id="3.30.70.1230">
    <property type="entry name" value="Nucleotide cyclase"/>
    <property type="match status" value="1"/>
</dbReference>
<feature type="compositionally biased region" description="Basic and acidic residues" evidence="7">
    <location>
        <begin position="517"/>
        <end position="528"/>
    </location>
</feature>
<dbReference type="PANTHER" id="PTHR11920:SF335">
    <property type="entry name" value="GUANYLATE CYCLASE"/>
    <property type="match status" value="1"/>
</dbReference>
<organism evidence="10 11">
    <name type="scientific">Seminavis robusta</name>
    <dbReference type="NCBI Taxonomy" id="568900"/>
    <lineage>
        <taxon>Eukaryota</taxon>
        <taxon>Sar</taxon>
        <taxon>Stramenopiles</taxon>
        <taxon>Ochrophyta</taxon>
        <taxon>Bacillariophyta</taxon>
        <taxon>Bacillariophyceae</taxon>
        <taxon>Bacillariophycidae</taxon>
        <taxon>Naviculales</taxon>
        <taxon>Naviculaceae</taxon>
        <taxon>Seminavis</taxon>
    </lineage>
</organism>
<evidence type="ECO:0000313" key="10">
    <source>
        <dbReference type="EMBL" id="CAB9530583.1"/>
    </source>
</evidence>
<evidence type="ECO:0000256" key="6">
    <source>
        <dbReference type="ARBA" id="ARBA00023239"/>
    </source>
</evidence>
<protein>
    <submittedName>
        <fullName evidence="10">Receptor-type guanylate cyclase gcy</fullName>
    </submittedName>
</protein>
<proteinExistence type="predicted"/>
<evidence type="ECO:0000256" key="3">
    <source>
        <dbReference type="ARBA" id="ARBA00022741"/>
    </source>
</evidence>
<comment type="caution">
    <text evidence="10">The sequence shown here is derived from an EMBL/GenBank/DDBJ whole genome shotgun (WGS) entry which is preliminary data.</text>
</comment>
<feature type="compositionally biased region" description="Polar residues" evidence="7">
    <location>
        <begin position="780"/>
        <end position="791"/>
    </location>
</feature>
<evidence type="ECO:0000256" key="5">
    <source>
        <dbReference type="ARBA" id="ARBA00023136"/>
    </source>
</evidence>
<dbReference type="GO" id="GO:0005886">
    <property type="term" value="C:plasma membrane"/>
    <property type="evidence" value="ECO:0007669"/>
    <property type="project" value="TreeGrafter"/>
</dbReference>
<feature type="compositionally biased region" description="Polar residues" evidence="7">
    <location>
        <begin position="530"/>
        <end position="545"/>
    </location>
</feature>
<evidence type="ECO:0000256" key="7">
    <source>
        <dbReference type="SAM" id="MobiDB-lite"/>
    </source>
</evidence>
<dbReference type="GO" id="GO:0004016">
    <property type="term" value="F:adenylate cyclase activity"/>
    <property type="evidence" value="ECO:0007669"/>
    <property type="project" value="TreeGrafter"/>
</dbReference>